<evidence type="ECO:0000256" key="1">
    <source>
        <dbReference type="ARBA" id="ARBA00004477"/>
    </source>
</evidence>
<sequence>FQDSMKVACAALVVVHFPLLYFFTFLYYTDVGSTLFVLMAYYWSMKNRHWLSASFGVVAIFFRQTNIVWVGFCCMCALINHLRRNGKLGKDDSLVRQIFDAVLGCLSMLLSSIWIAVPYVFVLVGFVGFVIKNDGIVVGDRTSHEACLNFPQILYFSVFTICFSSFVSLRYLNILKTLKMVWNFITSPINLLCLIVLSAGMFYAVHHYTYQHLYLISDNRHFTFYIWKKIFGYHHDVKYYLIPIYAVSTLVMINELSYRRSSLWILVFFACTAIVLVPQKLLEFRYFIIPYLIFRLNLRPSTWLELLVEGLVYGVVNYLTMNIFLTRTHTQDGHTGQRIMW</sequence>
<keyword evidence="6" id="KW-0328">Glycosyltransferase</keyword>
<evidence type="ECO:0000256" key="2">
    <source>
        <dbReference type="ARBA" id="ARBA00004922"/>
    </source>
</evidence>
<dbReference type="GO" id="GO:0005789">
    <property type="term" value="C:endoplasmic reticulum membrane"/>
    <property type="evidence" value="ECO:0007669"/>
    <property type="project" value="UniProtKB-SubCell"/>
</dbReference>
<comment type="similarity">
    <text evidence="3">Belongs to the ALG10 glucosyltransferase family.</text>
</comment>
<reference evidence="15" key="1">
    <citation type="submission" date="2021-01" db="UniProtKB">
        <authorList>
            <consortium name="EnsemblMetazoa"/>
        </authorList>
    </citation>
    <scope>IDENTIFICATION</scope>
</reference>
<evidence type="ECO:0000256" key="13">
    <source>
        <dbReference type="ARBA" id="ARBA00048064"/>
    </source>
</evidence>
<feature type="transmembrane region" description="Helical" evidence="14">
    <location>
        <begin position="7"/>
        <end position="29"/>
    </location>
</feature>
<feature type="transmembrane region" description="Helical" evidence="14">
    <location>
        <begin position="263"/>
        <end position="282"/>
    </location>
</feature>
<keyword evidence="11 14" id="KW-0472">Membrane</keyword>
<evidence type="ECO:0000256" key="5">
    <source>
        <dbReference type="ARBA" id="ARBA00018512"/>
    </source>
</evidence>
<dbReference type="Pfam" id="PF04922">
    <property type="entry name" value="DIE2_ALG10"/>
    <property type="match status" value="1"/>
</dbReference>
<dbReference type="PANTHER" id="PTHR12989">
    <property type="entry name" value="ALPHA-1,2-GLUCOSYLTRANSFERASE ALG10"/>
    <property type="match status" value="1"/>
</dbReference>
<feature type="transmembrane region" description="Helical" evidence="14">
    <location>
        <begin position="184"/>
        <end position="205"/>
    </location>
</feature>
<dbReference type="GO" id="GO:0006488">
    <property type="term" value="P:dolichol-linked oligosaccharide biosynthetic process"/>
    <property type="evidence" value="ECO:0007669"/>
    <property type="project" value="InterPro"/>
</dbReference>
<accession>A0A7M5XM32</accession>
<evidence type="ECO:0000256" key="6">
    <source>
        <dbReference type="ARBA" id="ARBA00022676"/>
    </source>
</evidence>
<evidence type="ECO:0000256" key="10">
    <source>
        <dbReference type="ARBA" id="ARBA00022989"/>
    </source>
</evidence>
<feature type="transmembrane region" description="Helical" evidence="14">
    <location>
        <begin position="49"/>
        <end position="80"/>
    </location>
</feature>
<dbReference type="InterPro" id="IPR016900">
    <property type="entry name" value="Alg10"/>
</dbReference>
<keyword evidence="9" id="KW-0256">Endoplasmic reticulum</keyword>
<evidence type="ECO:0000313" key="15">
    <source>
        <dbReference type="EnsemblMetazoa" id="CLYHEMP026227.1"/>
    </source>
</evidence>
<protein>
    <recommendedName>
        <fullName evidence="5">Dol-P-Glc:Glc(2)Man(9)GlcNAc(2)-PP-Dol alpha-1,2-glucosyltransferase</fullName>
        <ecNumber evidence="4">2.4.1.256</ecNumber>
    </recommendedName>
</protein>
<feature type="transmembrane region" description="Helical" evidence="14">
    <location>
        <begin position="153"/>
        <end position="172"/>
    </location>
</feature>
<name>A0A7M5XM32_9CNID</name>
<dbReference type="AlphaFoldDB" id="A0A7M5XM32"/>
<feature type="transmembrane region" description="Helical" evidence="14">
    <location>
        <begin position="101"/>
        <end position="131"/>
    </location>
</feature>
<evidence type="ECO:0000256" key="7">
    <source>
        <dbReference type="ARBA" id="ARBA00022679"/>
    </source>
</evidence>
<evidence type="ECO:0000256" key="4">
    <source>
        <dbReference type="ARBA" id="ARBA00011967"/>
    </source>
</evidence>
<feature type="transmembrane region" description="Helical" evidence="14">
    <location>
        <begin position="302"/>
        <end position="325"/>
    </location>
</feature>
<evidence type="ECO:0000256" key="12">
    <source>
        <dbReference type="ARBA" id="ARBA00044727"/>
    </source>
</evidence>
<evidence type="ECO:0000256" key="3">
    <source>
        <dbReference type="ARBA" id="ARBA00010600"/>
    </source>
</evidence>
<dbReference type="OrthoDB" id="4769at2759"/>
<comment type="pathway">
    <text evidence="2">Protein modification; protein glycosylation.</text>
</comment>
<dbReference type="EC" id="2.4.1.256" evidence="4"/>
<keyword evidence="8 14" id="KW-0812">Transmembrane</keyword>
<keyword evidence="7" id="KW-0808">Transferase</keyword>
<evidence type="ECO:0000313" key="16">
    <source>
        <dbReference type="Proteomes" id="UP000594262"/>
    </source>
</evidence>
<comment type="subcellular location">
    <subcellularLocation>
        <location evidence="1">Endoplasmic reticulum membrane</location>
        <topology evidence="1">Multi-pass membrane protein</topology>
    </subcellularLocation>
</comment>
<feature type="transmembrane region" description="Helical" evidence="14">
    <location>
        <begin position="237"/>
        <end position="256"/>
    </location>
</feature>
<dbReference type="GO" id="GO:0106073">
    <property type="term" value="F:dolichyl pyrophosphate Glc2Man9GlcNAc2 alpha-1,2-glucosyltransferase activity"/>
    <property type="evidence" value="ECO:0007669"/>
    <property type="project" value="UniProtKB-EC"/>
</dbReference>
<keyword evidence="10 14" id="KW-1133">Transmembrane helix</keyword>
<evidence type="ECO:0000256" key="14">
    <source>
        <dbReference type="SAM" id="Phobius"/>
    </source>
</evidence>
<evidence type="ECO:0000256" key="11">
    <source>
        <dbReference type="ARBA" id="ARBA00023136"/>
    </source>
</evidence>
<keyword evidence="16" id="KW-1185">Reference proteome</keyword>
<evidence type="ECO:0000256" key="8">
    <source>
        <dbReference type="ARBA" id="ARBA00022692"/>
    </source>
</evidence>
<evidence type="ECO:0000256" key="9">
    <source>
        <dbReference type="ARBA" id="ARBA00022824"/>
    </source>
</evidence>
<proteinExistence type="inferred from homology"/>
<organism evidence="15 16">
    <name type="scientific">Clytia hemisphaerica</name>
    <dbReference type="NCBI Taxonomy" id="252671"/>
    <lineage>
        <taxon>Eukaryota</taxon>
        <taxon>Metazoa</taxon>
        <taxon>Cnidaria</taxon>
        <taxon>Hydrozoa</taxon>
        <taxon>Hydroidolina</taxon>
        <taxon>Leptothecata</taxon>
        <taxon>Obeliida</taxon>
        <taxon>Clytiidae</taxon>
        <taxon>Clytia</taxon>
    </lineage>
</organism>
<comment type="function">
    <text evidence="12">Dol-P-Glc:Glc(2)Man(9)GlcNAc(2)-PP-Dol alpha-1,2-glucosyltransferase that operates in the biosynthetic pathway of dolichol-linked oligosaccharides, the glycan precursors employed in protein asparagine (N)-glycosylation. The assembly of dolichol-linked oligosaccharides begins on the cytosolic side of the endoplasmic reticulum membrane and finishes in its lumen. The sequential addition of sugars to dolichol pyrophosphate produces dolichol-linked oligosaccharides containing fourteen sugars, including two GlcNAcs, nine mannoses and three glucoses. Once assembled, the oligosaccharide is transferred from the lipid to nascent proteins by oligosaccharyltransferases. In the lumen of the endoplasmic reticulum, adds the third and last glucose residue from dolichyl phosphate glucose (Dol-P-Glc) onto the lipid-linked oligosaccharide intermediate Glc(2)Man(9)GlcNAc(2)-PP-Dol to produce Glc(3)Man(9)GlcNAc(2)-PP-Dol.</text>
</comment>
<dbReference type="Proteomes" id="UP000594262">
    <property type="component" value="Unplaced"/>
</dbReference>
<dbReference type="EnsemblMetazoa" id="CLYHEMT026227.1">
    <property type="protein sequence ID" value="CLYHEMP026227.1"/>
    <property type="gene ID" value="CLYHEMG026227"/>
</dbReference>
<dbReference type="PANTHER" id="PTHR12989:SF10">
    <property type="entry name" value="DOL-P-GLC:GLC(2)MAN(9)GLCNAC(2)-PP-DOL ALPHA-1,2-GLUCOSYLTRANSFERASE-RELATED"/>
    <property type="match status" value="1"/>
</dbReference>
<comment type="catalytic activity">
    <reaction evidence="13">
        <text>an alpha-D-Glc-(1-&gt;3)-alpha-D-Glc-(1-&gt;3)-alpha-D-Man-(1-&gt;2)-alpha-D-Man-(1-&gt;2)-alpha-D-Man-(1-&gt;3)-[alpha-D-Man-(1-&gt;2)-alpha-D-Man-(1-&gt;3)-[alpha-D-Man-(1-&gt;2)-alpha-D-Man-(1-&gt;6)]-alpha-D-Man-(1-&gt;6)]-beta-D-Man-(1-&gt;4)-beta-D-GlcNAc-(1-&gt;4)-alpha-D-GlcNAc-diphospho-di-trans,poly-cis-dolichol + a di-trans,poly-cis-dolichyl beta-D-glucosyl phosphate = a alpha-D-Glc-(1-&gt;2)-alpha-D-Glc-(1-&gt;3)-alpha-D-Glc-(1-&gt;3)-alpha-D-Man-(1-&gt;2)-alpha-D-Man-(1-&gt;2)-alpha-D-Man-(1-&gt;3)-[alpha-D-Man-(1-&gt;2)-alpha-D-Man-(1-&gt;3)-[alpha-D-Man-(1-&gt;2)-alpha-D-Man-(1-&gt;6)]-alpha-D-Man-(1-&gt;6)]-beta-D-Man-(1-&gt;4)-beta-D-GlcNAc-(1-&gt;4)-alpha-D-GlcNAc-diphospho-di-trans,poly-cis-dolichol + a di-trans,poly-cis-dolichyl phosphate + H(+)</text>
        <dbReference type="Rhea" id="RHEA:29543"/>
        <dbReference type="Rhea" id="RHEA-COMP:19498"/>
        <dbReference type="Rhea" id="RHEA-COMP:19502"/>
        <dbReference type="Rhea" id="RHEA-COMP:19512"/>
        <dbReference type="Rhea" id="RHEA-COMP:19522"/>
        <dbReference type="ChEBI" id="CHEBI:15378"/>
        <dbReference type="ChEBI" id="CHEBI:57525"/>
        <dbReference type="ChEBI" id="CHEBI:57683"/>
        <dbReference type="ChEBI" id="CHEBI:132522"/>
        <dbReference type="ChEBI" id="CHEBI:132523"/>
        <dbReference type="EC" id="2.4.1.256"/>
    </reaction>
    <physiologicalReaction direction="left-to-right" evidence="13">
        <dbReference type="Rhea" id="RHEA:29544"/>
    </physiologicalReaction>
</comment>